<dbReference type="NCBIfam" id="TIGR01549">
    <property type="entry name" value="HAD-SF-IA-v1"/>
    <property type="match status" value="1"/>
</dbReference>
<comment type="pathway">
    <text evidence="2">Organic acid metabolism; glycolate biosynthesis; glycolate from 2-phosphoglycolate: step 1/1.</text>
</comment>
<dbReference type="InterPro" id="IPR023214">
    <property type="entry name" value="HAD_sf"/>
</dbReference>
<evidence type="ECO:0000256" key="3">
    <source>
        <dbReference type="ARBA" id="ARBA00006171"/>
    </source>
</evidence>
<sequence>MRNKVIIFDLDGTLIDTLRDIHSSLMITLEEFGFPKFDINVTKSYVGDGIKKLVERAVGEKNYNKEIEKYFREIYNKKIIETSTKYEQIDYVLSNLKKITPYLFIISNKSFKFTDIIVKHFNLDIYFKEWFGGDSFEEKKPSPIPVLKIFKKYNISPDKNSFMIGDNYTDIESGFYAGVSTIYCSYGYGKLGNITPDYIVDSPVEILKIVQGG</sequence>
<evidence type="ECO:0000256" key="2">
    <source>
        <dbReference type="ARBA" id="ARBA00004818"/>
    </source>
</evidence>
<dbReference type="InterPro" id="IPR036412">
    <property type="entry name" value="HAD-like_sf"/>
</dbReference>
<dbReference type="AlphaFoldDB" id="A0A5A8F6C4"/>
<dbReference type="Proteomes" id="UP000322876">
    <property type="component" value="Unassembled WGS sequence"/>
</dbReference>
<dbReference type="InterPro" id="IPR023198">
    <property type="entry name" value="PGP-like_dom2"/>
</dbReference>
<dbReference type="InterPro" id="IPR006439">
    <property type="entry name" value="HAD-SF_hydro_IA"/>
</dbReference>
<dbReference type="EMBL" id="VFJB01000008">
    <property type="protein sequence ID" value="KAA0257433.1"/>
    <property type="molecule type" value="Genomic_DNA"/>
</dbReference>
<evidence type="ECO:0000256" key="4">
    <source>
        <dbReference type="ARBA" id="ARBA00013078"/>
    </source>
</evidence>
<comment type="similarity">
    <text evidence="3">Belongs to the HAD-like hydrolase superfamily. CbbY/CbbZ/Gph/YieH family.</text>
</comment>
<dbReference type="PANTHER" id="PTHR43434:SF1">
    <property type="entry name" value="PHOSPHOGLYCOLATE PHOSPHATASE"/>
    <property type="match status" value="1"/>
</dbReference>
<name>A0A5A8F6C4_9BACT</name>
<dbReference type="EC" id="3.1.3.18" evidence="4"/>
<dbReference type="SUPFAM" id="SSF56784">
    <property type="entry name" value="HAD-like"/>
    <property type="match status" value="1"/>
</dbReference>
<comment type="catalytic activity">
    <reaction evidence="1">
        <text>2-phosphoglycolate + H2O = glycolate + phosphate</text>
        <dbReference type="Rhea" id="RHEA:14369"/>
        <dbReference type="ChEBI" id="CHEBI:15377"/>
        <dbReference type="ChEBI" id="CHEBI:29805"/>
        <dbReference type="ChEBI" id="CHEBI:43474"/>
        <dbReference type="ChEBI" id="CHEBI:58033"/>
        <dbReference type="EC" id="3.1.3.18"/>
    </reaction>
</comment>
<gene>
    <name evidence="5" type="ORF">FHQ18_10320</name>
</gene>
<proteinExistence type="inferred from homology"/>
<evidence type="ECO:0000256" key="1">
    <source>
        <dbReference type="ARBA" id="ARBA00000830"/>
    </source>
</evidence>
<organism evidence="5 6">
    <name type="scientific">Deferribacter autotrophicus</name>
    <dbReference type="NCBI Taxonomy" id="500465"/>
    <lineage>
        <taxon>Bacteria</taxon>
        <taxon>Pseudomonadati</taxon>
        <taxon>Deferribacterota</taxon>
        <taxon>Deferribacteres</taxon>
        <taxon>Deferribacterales</taxon>
        <taxon>Deferribacteraceae</taxon>
        <taxon>Deferribacter</taxon>
    </lineage>
</organism>
<keyword evidence="6" id="KW-1185">Reference proteome</keyword>
<dbReference type="InterPro" id="IPR050155">
    <property type="entry name" value="HAD-like_hydrolase_sf"/>
</dbReference>
<keyword evidence="5" id="KW-0378">Hydrolase</keyword>
<dbReference type="Gene3D" id="1.10.150.240">
    <property type="entry name" value="Putative phosphatase, domain 2"/>
    <property type="match status" value="1"/>
</dbReference>
<dbReference type="SFLD" id="SFLDS00003">
    <property type="entry name" value="Haloacid_Dehalogenase"/>
    <property type="match status" value="1"/>
</dbReference>
<dbReference type="RefSeq" id="WP_149267105.1">
    <property type="nucleotide sequence ID" value="NZ_VFJB01000008.1"/>
</dbReference>
<evidence type="ECO:0000313" key="6">
    <source>
        <dbReference type="Proteomes" id="UP000322876"/>
    </source>
</evidence>
<dbReference type="Pfam" id="PF13419">
    <property type="entry name" value="HAD_2"/>
    <property type="match status" value="1"/>
</dbReference>
<dbReference type="OrthoDB" id="9782449at2"/>
<dbReference type="GO" id="GO:0006281">
    <property type="term" value="P:DNA repair"/>
    <property type="evidence" value="ECO:0007669"/>
    <property type="project" value="TreeGrafter"/>
</dbReference>
<dbReference type="InterPro" id="IPR041492">
    <property type="entry name" value="HAD_2"/>
</dbReference>
<protein>
    <recommendedName>
        <fullName evidence="4">phosphoglycolate phosphatase</fullName>
        <ecNumber evidence="4">3.1.3.18</ecNumber>
    </recommendedName>
</protein>
<accession>A0A5A8F6C4</accession>
<evidence type="ECO:0000313" key="5">
    <source>
        <dbReference type="EMBL" id="KAA0257433.1"/>
    </source>
</evidence>
<reference evidence="5 6" key="1">
    <citation type="submission" date="2019-06" db="EMBL/GenBank/DDBJ databases">
        <title>Genomic insights into carbon and energy metabolism of Deferribacter autotrophicus revealed new metabolic traits in the phylum Deferribacteres.</title>
        <authorList>
            <person name="Slobodkin A.I."/>
            <person name="Slobodkina G.B."/>
            <person name="Allioux M."/>
            <person name="Alain K."/>
            <person name="Jebbar M."/>
            <person name="Shadrin V."/>
            <person name="Kublanov I.V."/>
            <person name="Toshchakov S.V."/>
            <person name="Bonch-Osmolovskaya E.A."/>
        </authorList>
    </citation>
    <scope>NUCLEOTIDE SEQUENCE [LARGE SCALE GENOMIC DNA]</scope>
    <source>
        <strain evidence="5 6">SL50</strain>
    </source>
</reference>
<dbReference type="SFLD" id="SFLDG01129">
    <property type="entry name" value="C1.5:_HAD__Beta-PGM__Phosphata"/>
    <property type="match status" value="1"/>
</dbReference>
<dbReference type="Gene3D" id="3.40.50.1000">
    <property type="entry name" value="HAD superfamily/HAD-like"/>
    <property type="match status" value="1"/>
</dbReference>
<dbReference type="PANTHER" id="PTHR43434">
    <property type="entry name" value="PHOSPHOGLYCOLATE PHOSPHATASE"/>
    <property type="match status" value="1"/>
</dbReference>
<dbReference type="GO" id="GO:0005829">
    <property type="term" value="C:cytosol"/>
    <property type="evidence" value="ECO:0007669"/>
    <property type="project" value="TreeGrafter"/>
</dbReference>
<comment type="caution">
    <text evidence="5">The sequence shown here is derived from an EMBL/GenBank/DDBJ whole genome shotgun (WGS) entry which is preliminary data.</text>
</comment>
<dbReference type="GO" id="GO:0008967">
    <property type="term" value="F:phosphoglycolate phosphatase activity"/>
    <property type="evidence" value="ECO:0007669"/>
    <property type="project" value="UniProtKB-EC"/>
</dbReference>